<evidence type="ECO:0000256" key="2">
    <source>
        <dbReference type="ARBA" id="ARBA00006574"/>
    </source>
</evidence>
<dbReference type="AlphaFoldDB" id="A0A6D2I616"/>
<evidence type="ECO:0000313" key="12">
    <source>
        <dbReference type="EMBL" id="CAA7020789.1"/>
    </source>
</evidence>
<keyword evidence="5 9" id="KW-0112">Calmodulin-binding</keyword>
<evidence type="ECO:0000313" key="13">
    <source>
        <dbReference type="Proteomes" id="UP000467841"/>
    </source>
</evidence>
<keyword evidence="8 9" id="KW-0568">Pathogenesis-related protein</keyword>
<keyword evidence="7 9" id="KW-0472">Membrane</keyword>
<comment type="subcellular location">
    <subcellularLocation>
        <location evidence="1 9">Membrane</location>
        <topology evidence="1 9">Multi-pass membrane protein</topology>
    </subcellularLocation>
</comment>
<feature type="transmembrane region" description="Helical" evidence="11">
    <location>
        <begin position="447"/>
        <end position="467"/>
    </location>
</feature>
<evidence type="ECO:0000256" key="9">
    <source>
        <dbReference type="RuleBase" id="RU280816"/>
    </source>
</evidence>
<keyword evidence="13" id="KW-1185">Reference proteome</keyword>
<evidence type="ECO:0000256" key="8">
    <source>
        <dbReference type="ARBA" id="ARBA00023265"/>
    </source>
</evidence>
<dbReference type="Proteomes" id="UP000467841">
    <property type="component" value="Unassembled WGS sequence"/>
</dbReference>
<dbReference type="Pfam" id="PF03094">
    <property type="entry name" value="Mlo"/>
    <property type="match status" value="1"/>
</dbReference>
<evidence type="ECO:0000256" key="3">
    <source>
        <dbReference type="ARBA" id="ARBA00022692"/>
    </source>
</evidence>
<dbReference type="PANTHER" id="PTHR31942:SF9">
    <property type="entry name" value="MLO-LIKE PROTEIN 4"/>
    <property type="match status" value="1"/>
</dbReference>
<evidence type="ECO:0000256" key="5">
    <source>
        <dbReference type="ARBA" id="ARBA00022860"/>
    </source>
</evidence>
<keyword evidence="3 9" id="KW-0812">Transmembrane</keyword>
<dbReference type="OrthoDB" id="1388414at2759"/>
<dbReference type="EMBL" id="CACVBM020000555">
    <property type="protein sequence ID" value="CAA7020789.1"/>
    <property type="molecule type" value="Genomic_DNA"/>
</dbReference>
<keyword evidence="6 9" id="KW-1133">Transmembrane helix</keyword>
<organism evidence="12 13">
    <name type="scientific">Microthlaspi erraticum</name>
    <dbReference type="NCBI Taxonomy" id="1685480"/>
    <lineage>
        <taxon>Eukaryota</taxon>
        <taxon>Viridiplantae</taxon>
        <taxon>Streptophyta</taxon>
        <taxon>Embryophyta</taxon>
        <taxon>Tracheophyta</taxon>
        <taxon>Spermatophyta</taxon>
        <taxon>Magnoliopsida</taxon>
        <taxon>eudicotyledons</taxon>
        <taxon>Gunneridae</taxon>
        <taxon>Pentapetalae</taxon>
        <taxon>rosids</taxon>
        <taxon>malvids</taxon>
        <taxon>Brassicales</taxon>
        <taxon>Brassicaceae</taxon>
        <taxon>Coluteocarpeae</taxon>
        <taxon>Microthlaspi</taxon>
    </lineage>
</organism>
<feature type="transmembrane region" description="Helical" evidence="11">
    <location>
        <begin position="348"/>
        <end position="365"/>
    </location>
</feature>
<evidence type="ECO:0000256" key="4">
    <source>
        <dbReference type="ARBA" id="ARBA00022821"/>
    </source>
</evidence>
<dbReference type="GO" id="GO:0016020">
    <property type="term" value="C:membrane"/>
    <property type="evidence" value="ECO:0007669"/>
    <property type="project" value="UniProtKB-SubCell"/>
</dbReference>
<gene>
    <name evidence="9" type="primary">MLO</name>
    <name evidence="12" type="ORF">MERR_LOCUS8024</name>
</gene>
<feature type="transmembrane region" description="Helical" evidence="11">
    <location>
        <begin position="403"/>
        <end position="427"/>
    </location>
</feature>
<feature type="transmembrane region" description="Helical" evidence="11">
    <location>
        <begin position="68"/>
        <end position="92"/>
    </location>
</feature>
<dbReference type="PANTHER" id="PTHR31942">
    <property type="entry name" value="MLO-LIKE PROTEIN 1"/>
    <property type="match status" value="1"/>
</dbReference>
<reference evidence="12" key="1">
    <citation type="submission" date="2020-01" db="EMBL/GenBank/DDBJ databases">
        <authorList>
            <person name="Mishra B."/>
        </authorList>
    </citation>
    <scope>NUCLEOTIDE SEQUENCE [LARGE SCALE GENOMIC DNA]</scope>
</reference>
<comment type="similarity">
    <text evidence="2 9">Belongs to the MLO family.</text>
</comment>
<comment type="domain">
    <text evidence="9">The C-terminus contains a calmodulin-binding domain, which binds calmodulin in a calcium-dependent fashion.</text>
</comment>
<sequence>MNKEREEKRDRWRRRGRSGHVRRFLLDADPFSYLLGRKVGSEFPGKISPAEMEHLMKEGRSLAETPTYSVASVVTVLVFVCFLVERAIYRFGKWLKKTRRKALFASLEKMKEELMLLGLISLLLSQSARWISEICVNSSLFNSKFYICSEEDYGIHKKVFLEHTSFTNKTSGVHGASHRCGHGREPFVSYEGLEQLLRFLFVLGITHVLYSGIAIGLAMSKIYSWRKWEAQAIVMAEADIHAKKTKVMMRQSTFVFHHASHPWSNNRFLIWMLCFLRQFRGSIRKSDYFALRLGFLTKHNLPFTYNFHMYMVRSMEDEFHGIVGISWPLWVYAIVCICINVHGLNMYFWISFIPAILVMVVGTKLEHVVSKLALEVKEQQTGTSGGAQVKPRDGLFWFGKPEILLRLIQFIIFQNAFEMATFIWFLWGIKERSCFMKNHVMISSRLISGVLVQFWCSYGTVPLNVIVTQMGSRCKKAVIAENVRDSLHSWCKRVKERSKHTRSVCSLDTATIDERDEMTVGTLSRSSSMTSLNQITINSIDQAESIFGAAASSSSPQDEYTTSRVEEFLSETFNNIGSMPPEIEVEGEEDNGRRESGSEESNNGDGGETLFDLFRRT</sequence>
<dbReference type="GO" id="GO:0006952">
    <property type="term" value="P:defense response"/>
    <property type="evidence" value="ECO:0007669"/>
    <property type="project" value="UniProtKB-KW"/>
</dbReference>
<evidence type="ECO:0000256" key="6">
    <source>
        <dbReference type="ARBA" id="ARBA00022989"/>
    </source>
</evidence>
<accession>A0A6D2I616</accession>
<keyword evidence="4 9" id="KW-0611">Plant defense</keyword>
<dbReference type="GO" id="GO:0005516">
    <property type="term" value="F:calmodulin binding"/>
    <property type="evidence" value="ECO:0007669"/>
    <property type="project" value="UniProtKB-KW"/>
</dbReference>
<evidence type="ECO:0000256" key="7">
    <source>
        <dbReference type="ARBA" id="ARBA00023136"/>
    </source>
</evidence>
<evidence type="ECO:0000256" key="10">
    <source>
        <dbReference type="SAM" id="MobiDB-lite"/>
    </source>
</evidence>
<comment type="function">
    <text evidence="9">May be involved in modulation of pathogen defense and leaf cell death.</text>
</comment>
<proteinExistence type="inferred from homology"/>
<evidence type="ECO:0000256" key="11">
    <source>
        <dbReference type="SAM" id="Phobius"/>
    </source>
</evidence>
<feature type="transmembrane region" description="Helical" evidence="11">
    <location>
        <begin position="196"/>
        <end position="218"/>
    </location>
</feature>
<evidence type="ECO:0000256" key="1">
    <source>
        <dbReference type="ARBA" id="ARBA00004141"/>
    </source>
</evidence>
<feature type="region of interest" description="Disordered" evidence="10">
    <location>
        <begin position="574"/>
        <end position="617"/>
    </location>
</feature>
<protein>
    <recommendedName>
        <fullName evidence="9">MLO-like protein</fullName>
    </recommendedName>
</protein>
<feature type="transmembrane region" description="Helical" evidence="11">
    <location>
        <begin position="319"/>
        <end position="342"/>
    </location>
</feature>
<name>A0A6D2I616_9BRAS</name>
<dbReference type="InterPro" id="IPR004326">
    <property type="entry name" value="Mlo"/>
</dbReference>
<comment type="caution">
    <text evidence="12">The sequence shown here is derived from an EMBL/GenBank/DDBJ whole genome shotgun (WGS) entry which is preliminary data.</text>
</comment>